<reference evidence="7" key="1">
    <citation type="submission" date="2016-12" db="EMBL/GenBank/DDBJ databases">
        <authorList>
            <person name="Rodrigo-Torres L."/>
            <person name="Arahal R.D."/>
            <person name="Lucena T."/>
        </authorList>
    </citation>
    <scope>NUCLEOTIDE SEQUENCE [LARGE SCALE GENOMIC DNA]</scope>
</reference>
<evidence type="ECO:0000256" key="2">
    <source>
        <dbReference type="ARBA" id="ARBA00023110"/>
    </source>
</evidence>
<dbReference type="EC" id="5.2.1.8" evidence="4"/>
<evidence type="ECO:0000256" key="4">
    <source>
        <dbReference type="RuleBase" id="RU363019"/>
    </source>
</evidence>
<dbReference type="GO" id="GO:0003755">
    <property type="term" value="F:peptidyl-prolyl cis-trans isomerase activity"/>
    <property type="evidence" value="ECO:0007669"/>
    <property type="project" value="UniProtKB-UniRule"/>
</dbReference>
<evidence type="ECO:0000259" key="5">
    <source>
        <dbReference type="PROSITE" id="PS50072"/>
    </source>
</evidence>
<evidence type="ECO:0000313" key="7">
    <source>
        <dbReference type="Proteomes" id="UP000184600"/>
    </source>
</evidence>
<keyword evidence="7" id="KW-1185">Reference proteome</keyword>
<dbReference type="EMBL" id="FRFG01000064">
    <property type="protein sequence ID" value="SHO58464.1"/>
    <property type="molecule type" value="Genomic_DNA"/>
</dbReference>
<accession>A0A1M7Z0S0</accession>
<evidence type="ECO:0000256" key="1">
    <source>
        <dbReference type="ARBA" id="ARBA00007365"/>
    </source>
</evidence>
<dbReference type="InterPro" id="IPR029000">
    <property type="entry name" value="Cyclophilin-like_dom_sf"/>
</dbReference>
<feature type="signal peptide" evidence="4">
    <location>
        <begin position="1"/>
        <end position="19"/>
    </location>
</feature>
<dbReference type="PRINTS" id="PR00153">
    <property type="entry name" value="CSAPPISMRASE"/>
</dbReference>
<dbReference type="PROSITE" id="PS50072">
    <property type="entry name" value="CSA_PPIASE_2"/>
    <property type="match status" value="1"/>
</dbReference>
<dbReference type="GO" id="GO:0006457">
    <property type="term" value="P:protein folding"/>
    <property type="evidence" value="ECO:0007669"/>
    <property type="project" value="InterPro"/>
</dbReference>
<dbReference type="InterPro" id="IPR020892">
    <property type="entry name" value="Cyclophilin-type_PPIase_CS"/>
</dbReference>
<dbReference type="Pfam" id="PF00160">
    <property type="entry name" value="Pro_isomerase"/>
    <property type="match status" value="1"/>
</dbReference>
<dbReference type="PROSITE" id="PS00170">
    <property type="entry name" value="CSA_PPIASE_1"/>
    <property type="match status" value="1"/>
</dbReference>
<proteinExistence type="inferred from homology"/>
<dbReference type="RefSeq" id="WP_073585909.1">
    <property type="nucleotide sequence ID" value="NZ_AP024897.1"/>
</dbReference>
<name>A0A1M7Z0S0_9VIBR</name>
<keyword evidence="4" id="KW-0732">Signal</keyword>
<feature type="domain" description="PPIase cyclophilin-type" evidence="5">
    <location>
        <begin position="23"/>
        <end position="179"/>
    </location>
</feature>
<comment type="catalytic activity">
    <reaction evidence="4">
        <text>[protein]-peptidylproline (omega=180) = [protein]-peptidylproline (omega=0)</text>
        <dbReference type="Rhea" id="RHEA:16237"/>
        <dbReference type="Rhea" id="RHEA-COMP:10747"/>
        <dbReference type="Rhea" id="RHEA-COMP:10748"/>
        <dbReference type="ChEBI" id="CHEBI:83833"/>
        <dbReference type="ChEBI" id="CHEBI:83834"/>
        <dbReference type="EC" id="5.2.1.8"/>
    </reaction>
</comment>
<protein>
    <recommendedName>
        <fullName evidence="4">Peptidyl-prolyl cis-trans isomerase</fullName>
        <shortName evidence="4">PPIase</shortName>
        <ecNumber evidence="4">5.2.1.8</ecNumber>
    </recommendedName>
</protein>
<organism evidence="6 7">
    <name type="scientific">Vibrio quintilis</name>
    <dbReference type="NCBI Taxonomy" id="1117707"/>
    <lineage>
        <taxon>Bacteria</taxon>
        <taxon>Pseudomonadati</taxon>
        <taxon>Pseudomonadota</taxon>
        <taxon>Gammaproteobacteria</taxon>
        <taxon>Vibrionales</taxon>
        <taxon>Vibrionaceae</taxon>
        <taxon>Vibrio</taxon>
    </lineage>
</organism>
<dbReference type="Proteomes" id="UP000184600">
    <property type="component" value="Unassembled WGS sequence"/>
</dbReference>
<keyword evidence="3 4" id="KW-0413">Isomerase</keyword>
<dbReference type="AlphaFoldDB" id="A0A1M7Z0S0"/>
<keyword evidence="2 4" id="KW-0697">Rotamase</keyword>
<dbReference type="OrthoDB" id="9807797at2"/>
<gene>
    <name evidence="6" type="primary">ppiA</name>
    <name evidence="6" type="ORF">VQ7734_04236</name>
</gene>
<dbReference type="PANTHER" id="PTHR43246">
    <property type="entry name" value="PEPTIDYL-PROLYL CIS-TRANS ISOMERASE CYP38, CHLOROPLASTIC"/>
    <property type="match status" value="1"/>
</dbReference>
<dbReference type="InterPro" id="IPR002130">
    <property type="entry name" value="Cyclophilin-type_PPIase_dom"/>
</dbReference>
<sequence>MLRHLFLLLCLASFSAVSAPSVVFETTLGNFTVELDAEKAPVTVKNFLRYVEDGSYAGSIFHRVIPGFMVQGGGFNSKMKRLKSYPPIRNEASNGLKNLTATIAMARTQNPDSATRQFYINLVDNHFLDYGERPPGYAVFGRVTSGFSTIQAIGKQKTKSAGHMQNVPVKPILITRVQVKDNNPPEQQKTAK</sequence>
<evidence type="ECO:0000256" key="3">
    <source>
        <dbReference type="ARBA" id="ARBA00023235"/>
    </source>
</evidence>
<dbReference type="Gene3D" id="2.40.100.10">
    <property type="entry name" value="Cyclophilin-like"/>
    <property type="match status" value="1"/>
</dbReference>
<feature type="chain" id="PRO_5009735629" description="Peptidyl-prolyl cis-trans isomerase" evidence="4">
    <location>
        <begin position="20"/>
        <end position="192"/>
    </location>
</feature>
<dbReference type="STRING" id="1117707.VQ7734_04236"/>
<comment type="function">
    <text evidence="4">PPIases accelerate the folding of proteins. It catalyzes the cis-trans isomerization of proline imidic peptide bonds in oligopeptides.</text>
</comment>
<dbReference type="InterPro" id="IPR044665">
    <property type="entry name" value="E_coli_cyclophilin_A-like"/>
</dbReference>
<evidence type="ECO:0000313" key="6">
    <source>
        <dbReference type="EMBL" id="SHO58464.1"/>
    </source>
</evidence>
<dbReference type="SUPFAM" id="SSF50891">
    <property type="entry name" value="Cyclophilin-like"/>
    <property type="match status" value="1"/>
</dbReference>
<comment type="similarity">
    <text evidence="1 4">Belongs to the cyclophilin-type PPIase family.</text>
</comment>